<accession>A0A1J1IQ28</accession>
<gene>
    <name evidence="1" type="ORF">CLUMA_CG013869</name>
</gene>
<evidence type="ECO:0000313" key="2">
    <source>
        <dbReference type="Proteomes" id="UP000183832"/>
    </source>
</evidence>
<dbReference type="EMBL" id="CVRI01000054">
    <property type="protein sequence ID" value="CRL00609.1"/>
    <property type="molecule type" value="Genomic_DNA"/>
</dbReference>
<reference evidence="1 2" key="1">
    <citation type="submission" date="2015-04" db="EMBL/GenBank/DDBJ databases">
        <authorList>
            <person name="Syromyatnikov M.Y."/>
            <person name="Popov V.N."/>
        </authorList>
    </citation>
    <scope>NUCLEOTIDE SEQUENCE [LARGE SCALE GENOMIC DNA]</scope>
</reference>
<organism evidence="1 2">
    <name type="scientific">Clunio marinus</name>
    <dbReference type="NCBI Taxonomy" id="568069"/>
    <lineage>
        <taxon>Eukaryota</taxon>
        <taxon>Metazoa</taxon>
        <taxon>Ecdysozoa</taxon>
        <taxon>Arthropoda</taxon>
        <taxon>Hexapoda</taxon>
        <taxon>Insecta</taxon>
        <taxon>Pterygota</taxon>
        <taxon>Neoptera</taxon>
        <taxon>Endopterygota</taxon>
        <taxon>Diptera</taxon>
        <taxon>Nematocera</taxon>
        <taxon>Chironomoidea</taxon>
        <taxon>Chironomidae</taxon>
        <taxon>Clunio</taxon>
    </lineage>
</organism>
<dbReference type="Proteomes" id="UP000183832">
    <property type="component" value="Unassembled WGS sequence"/>
</dbReference>
<dbReference type="AlphaFoldDB" id="A0A1J1IQ28"/>
<keyword evidence="2" id="KW-1185">Reference proteome</keyword>
<protein>
    <submittedName>
        <fullName evidence="1">CLUMA_CG013869, isoform A</fullName>
    </submittedName>
</protein>
<sequence>MIKQMKEFKEVLNELKNFKIKAFFRLRSHKEKKIGKNTLEASIEKLIMRDIQNCKGIRQEDFCSHKT</sequence>
<name>A0A1J1IQ28_9DIPT</name>
<evidence type="ECO:0000313" key="1">
    <source>
        <dbReference type="EMBL" id="CRL00609.1"/>
    </source>
</evidence>
<proteinExistence type="predicted"/>